<dbReference type="GO" id="GO:0016747">
    <property type="term" value="F:acyltransferase activity, transferring groups other than amino-acyl groups"/>
    <property type="evidence" value="ECO:0007669"/>
    <property type="project" value="InterPro"/>
</dbReference>
<dbReference type="Gene3D" id="3.40.630.30">
    <property type="match status" value="1"/>
</dbReference>
<name>A0A1N7HC43_9RHOB</name>
<dbReference type="Pfam" id="PF00583">
    <property type="entry name" value="Acetyltransf_1"/>
    <property type="match status" value="1"/>
</dbReference>
<organism evidence="4 5">
    <name type="scientific">Roseovarius nanhaiticus</name>
    <dbReference type="NCBI Taxonomy" id="573024"/>
    <lineage>
        <taxon>Bacteria</taxon>
        <taxon>Pseudomonadati</taxon>
        <taxon>Pseudomonadota</taxon>
        <taxon>Alphaproteobacteria</taxon>
        <taxon>Rhodobacterales</taxon>
        <taxon>Roseobacteraceae</taxon>
        <taxon>Roseovarius</taxon>
    </lineage>
</organism>
<dbReference type="RefSeq" id="WP_244512589.1">
    <property type="nucleotide sequence ID" value="NZ_FOAC01000002.1"/>
</dbReference>
<dbReference type="STRING" id="573024.SAMN05216208_2593"/>
<protein>
    <submittedName>
        <fullName evidence="4">Acetyltransferase (GNAT) family protein</fullName>
    </submittedName>
</protein>
<proteinExistence type="predicted"/>
<evidence type="ECO:0000256" key="2">
    <source>
        <dbReference type="ARBA" id="ARBA00023315"/>
    </source>
</evidence>
<dbReference type="AlphaFoldDB" id="A0A1N7HC43"/>
<dbReference type="EMBL" id="FTNV01000003">
    <property type="protein sequence ID" value="SIS22425.1"/>
    <property type="molecule type" value="Genomic_DNA"/>
</dbReference>
<dbReference type="InterPro" id="IPR016181">
    <property type="entry name" value="Acyl_CoA_acyltransferase"/>
</dbReference>
<evidence type="ECO:0000259" key="3">
    <source>
        <dbReference type="PROSITE" id="PS51186"/>
    </source>
</evidence>
<gene>
    <name evidence="4" type="ORF">SAMN05421666_2722</name>
</gene>
<sequence>MSTPLPDAAQLTRVIEATWPPAAAWQAGPWLLRDGQGGGKRVSAATAQGEIAAAGFAQDLAFAEAEMRRAGQTPLFMLRQGEEALDALLAGAGYDLVDPVNMHVSPLANLDLAPPERLASFNLWEPLAIQAEIWAAGGIGPLRLAVMHRVAGPKTALLGRLEGRAVGAGFVAIHEGIAMVHALEVLGPMRRRGAGRALMAEAAHWARGQGAQHLAIICTAANAAANALYAKLGMELVGRYHYRQHPGGAL</sequence>
<evidence type="ECO:0000256" key="1">
    <source>
        <dbReference type="ARBA" id="ARBA00022679"/>
    </source>
</evidence>
<dbReference type="InterPro" id="IPR050680">
    <property type="entry name" value="YpeA/RimI_acetyltransf"/>
</dbReference>
<dbReference type="PANTHER" id="PTHR43420">
    <property type="entry name" value="ACETYLTRANSFERASE"/>
    <property type="match status" value="1"/>
</dbReference>
<dbReference type="InterPro" id="IPR000182">
    <property type="entry name" value="GNAT_dom"/>
</dbReference>
<reference evidence="4 5" key="1">
    <citation type="submission" date="2017-01" db="EMBL/GenBank/DDBJ databases">
        <authorList>
            <person name="Mah S.A."/>
            <person name="Swanson W.J."/>
            <person name="Moy G.W."/>
            <person name="Vacquier V.D."/>
        </authorList>
    </citation>
    <scope>NUCLEOTIDE SEQUENCE [LARGE SCALE GENOMIC DNA]</scope>
    <source>
        <strain evidence="4 5">DSM 29590</strain>
    </source>
</reference>
<keyword evidence="5" id="KW-1185">Reference proteome</keyword>
<dbReference type="Proteomes" id="UP000186019">
    <property type="component" value="Unassembled WGS sequence"/>
</dbReference>
<feature type="domain" description="N-acetyltransferase" evidence="3">
    <location>
        <begin position="102"/>
        <end position="250"/>
    </location>
</feature>
<accession>A0A1N7HC43</accession>
<dbReference type="SUPFAM" id="SSF55729">
    <property type="entry name" value="Acyl-CoA N-acyltransferases (Nat)"/>
    <property type="match status" value="1"/>
</dbReference>
<evidence type="ECO:0000313" key="4">
    <source>
        <dbReference type="EMBL" id="SIS22425.1"/>
    </source>
</evidence>
<evidence type="ECO:0000313" key="5">
    <source>
        <dbReference type="Proteomes" id="UP000186019"/>
    </source>
</evidence>
<dbReference type="PROSITE" id="PS51186">
    <property type="entry name" value="GNAT"/>
    <property type="match status" value="1"/>
</dbReference>
<dbReference type="CDD" id="cd04301">
    <property type="entry name" value="NAT_SF"/>
    <property type="match status" value="1"/>
</dbReference>
<keyword evidence="2" id="KW-0012">Acyltransferase</keyword>
<keyword evidence="1 4" id="KW-0808">Transferase</keyword>